<feature type="signal peptide" evidence="3">
    <location>
        <begin position="1"/>
        <end position="21"/>
    </location>
</feature>
<evidence type="ECO:0000313" key="5">
    <source>
        <dbReference type="Proteomes" id="UP001150238"/>
    </source>
</evidence>
<gene>
    <name evidence="4" type="ORF">C8J55DRAFT_429402</name>
</gene>
<proteinExistence type="inferred from homology"/>
<sequence length="289" mass="28117">MFSTALNAISLGLLAVVSVVAAPGGISIGPISVGPGGISLGPGGISIGPGGINLGPGGGPGAINLGPAAVNLGTAGNYAILAKSGISTVPQSSIIGSIGVSPISTTAFTGFSDTLDSSGKFATSNQVVGELFAASFAAPTPTTLTTAVSDMQTAFNDATGRVTPDFTNLGSGELGGLVLTPGLYKWTGGVSVNSTGVTISGTPLDHFIFQIATTLGFAAASRVTLVGGVLASNIVWAAASVVTAGAGSHIEGIVLGKTAVTLETGATMNGRILAQTFVALQSVRKCLLS</sequence>
<name>A0A9W9ACD3_9AGAR</name>
<dbReference type="EMBL" id="JANVFS010000016">
    <property type="protein sequence ID" value="KAJ4479592.1"/>
    <property type="molecule type" value="Genomic_DNA"/>
</dbReference>
<evidence type="ECO:0000313" key="4">
    <source>
        <dbReference type="EMBL" id="KAJ4479592.1"/>
    </source>
</evidence>
<dbReference type="Proteomes" id="UP001150238">
    <property type="component" value="Unassembled WGS sequence"/>
</dbReference>
<evidence type="ECO:0000256" key="2">
    <source>
        <dbReference type="ARBA" id="ARBA00022729"/>
    </source>
</evidence>
<comment type="similarity">
    <text evidence="1">Belongs to the ice-binding protein family.</text>
</comment>
<reference evidence="4" key="1">
    <citation type="submission" date="2022-08" db="EMBL/GenBank/DDBJ databases">
        <authorList>
            <consortium name="DOE Joint Genome Institute"/>
            <person name="Min B."/>
            <person name="Riley R."/>
            <person name="Sierra-Patev S."/>
            <person name="Naranjo-Ortiz M."/>
            <person name="Looney B."/>
            <person name="Konkel Z."/>
            <person name="Slot J.C."/>
            <person name="Sakamoto Y."/>
            <person name="Steenwyk J.L."/>
            <person name="Rokas A."/>
            <person name="Carro J."/>
            <person name="Camarero S."/>
            <person name="Ferreira P."/>
            <person name="Molpeceres G."/>
            <person name="Ruiz-Duenas F.J."/>
            <person name="Serrano A."/>
            <person name="Henrissat B."/>
            <person name="Drula E."/>
            <person name="Hughes K.W."/>
            <person name="Mata J.L."/>
            <person name="Ishikawa N.K."/>
            <person name="Vargas-Isla R."/>
            <person name="Ushijima S."/>
            <person name="Smith C.A."/>
            <person name="Ahrendt S."/>
            <person name="Andreopoulos W."/>
            <person name="He G."/>
            <person name="Labutti K."/>
            <person name="Lipzen A."/>
            <person name="Ng V."/>
            <person name="Sandor L."/>
            <person name="Barry K."/>
            <person name="Martinez A.T."/>
            <person name="Xiao Y."/>
            <person name="Gibbons J.G."/>
            <person name="Terashima K."/>
            <person name="Hibbett D.S."/>
            <person name="Grigoriev I.V."/>
        </authorList>
    </citation>
    <scope>NUCLEOTIDE SEQUENCE</scope>
    <source>
        <strain evidence="4">Sp2 HRB7682 ss15</strain>
    </source>
</reference>
<dbReference type="Pfam" id="PF11999">
    <property type="entry name" value="Ice_binding"/>
    <property type="match status" value="1"/>
</dbReference>
<dbReference type="AlphaFoldDB" id="A0A9W9ACD3"/>
<evidence type="ECO:0000256" key="3">
    <source>
        <dbReference type="SAM" id="SignalP"/>
    </source>
</evidence>
<feature type="chain" id="PRO_5040867499" description="Antifreeze protein" evidence="3">
    <location>
        <begin position="22"/>
        <end position="289"/>
    </location>
</feature>
<accession>A0A9W9ACD3</accession>
<evidence type="ECO:0000256" key="1">
    <source>
        <dbReference type="ARBA" id="ARBA00005445"/>
    </source>
</evidence>
<evidence type="ECO:0008006" key="6">
    <source>
        <dbReference type="Google" id="ProtNLM"/>
    </source>
</evidence>
<organism evidence="4 5">
    <name type="scientific">Lentinula lateritia</name>
    <dbReference type="NCBI Taxonomy" id="40482"/>
    <lineage>
        <taxon>Eukaryota</taxon>
        <taxon>Fungi</taxon>
        <taxon>Dikarya</taxon>
        <taxon>Basidiomycota</taxon>
        <taxon>Agaricomycotina</taxon>
        <taxon>Agaricomycetes</taxon>
        <taxon>Agaricomycetidae</taxon>
        <taxon>Agaricales</taxon>
        <taxon>Marasmiineae</taxon>
        <taxon>Omphalotaceae</taxon>
        <taxon>Lentinula</taxon>
    </lineage>
</organism>
<comment type="caution">
    <text evidence="4">The sequence shown here is derived from an EMBL/GenBank/DDBJ whole genome shotgun (WGS) entry which is preliminary data.</text>
</comment>
<reference evidence="4" key="2">
    <citation type="journal article" date="2023" name="Proc. Natl. Acad. Sci. U.S.A.">
        <title>A global phylogenomic analysis of the shiitake genus Lentinula.</title>
        <authorList>
            <person name="Sierra-Patev S."/>
            <person name="Min B."/>
            <person name="Naranjo-Ortiz M."/>
            <person name="Looney B."/>
            <person name="Konkel Z."/>
            <person name="Slot J.C."/>
            <person name="Sakamoto Y."/>
            <person name="Steenwyk J.L."/>
            <person name="Rokas A."/>
            <person name="Carro J."/>
            <person name="Camarero S."/>
            <person name="Ferreira P."/>
            <person name="Molpeceres G."/>
            <person name="Ruiz-Duenas F.J."/>
            <person name="Serrano A."/>
            <person name="Henrissat B."/>
            <person name="Drula E."/>
            <person name="Hughes K.W."/>
            <person name="Mata J.L."/>
            <person name="Ishikawa N.K."/>
            <person name="Vargas-Isla R."/>
            <person name="Ushijima S."/>
            <person name="Smith C.A."/>
            <person name="Donoghue J."/>
            <person name="Ahrendt S."/>
            <person name="Andreopoulos W."/>
            <person name="He G."/>
            <person name="LaButti K."/>
            <person name="Lipzen A."/>
            <person name="Ng V."/>
            <person name="Riley R."/>
            <person name="Sandor L."/>
            <person name="Barry K."/>
            <person name="Martinez A.T."/>
            <person name="Xiao Y."/>
            <person name="Gibbons J.G."/>
            <person name="Terashima K."/>
            <person name="Grigoriev I.V."/>
            <person name="Hibbett D."/>
        </authorList>
    </citation>
    <scope>NUCLEOTIDE SEQUENCE</scope>
    <source>
        <strain evidence="4">Sp2 HRB7682 ss15</strain>
    </source>
</reference>
<dbReference type="InterPro" id="IPR021884">
    <property type="entry name" value="Ice-bd_prot"/>
</dbReference>
<protein>
    <recommendedName>
        <fullName evidence="6">Antifreeze protein</fullName>
    </recommendedName>
</protein>
<keyword evidence="2 3" id="KW-0732">Signal</keyword>